<feature type="compositionally biased region" description="Polar residues" evidence="3">
    <location>
        <begin position="387"/>
        <end position="402"/>
    </location>
</feature>
<feature type="region of interest" description="Disordered" evidence="3">
    <location>
        <begin position="239"/>
        <end position="301"/>
    </location>
</feature>
<dbReference type="SUPFAM" id="SSF54106">
    <property type="entry name" value="LysM domain"/>
    <property type="match status" value="1"/>
</dbReference>
<dbReference type="SUPFAM" id="SSF53955">
    <property type="entry name" value="Lysozyme-like"/>
    <property type="match status" value="1"/>
</dbReference>
<keyword evidence="2" id="KW-0378">Hydrolase</keyword>
<feature type="region of interest" description="Disordered" evidence="3">
    <location>
        <begin position="141"/>
        <end position="191"/>
    </location>
</feature>
<dbReference type="InterPro" id="IPR016047">
    <property type="entry name" value="M23ase_b-sheet_dom"/>
</dbReference>
<feature type="signal peptide" evidence="4">
    <location>
        <begin position="1"/>
        <end position="41"/>
    </location>
</feature>
<dbReference type="STRING" id="380248.SAMN05216251_104117"/>
<dbReference type="Pfam" id="PF06737">
    <property type="entry name" value="Transglycosylas"/>
    <property type="match status" value="1"/>
</dbReference>
<accession>A0A1I2C327</accession>
<dbReference type="CDD" id="cd00118">
    <property type="entry name" value="LysM"/>
    <property type="match status" value="1"/>
</dbReference>
<dbReference type="PANTHER" id="PTHR21666">
    <property type="entry name" value="PEPTIDASE-RELATED"/>
    <property type="match status" value="1"/>
</dbReference>
<comment type="similarity">
    <text evidence="1">Belongs to the transglycosylase family. Rpf subfamily.</text>
</comment>
<dbReference type="Gene3D" id="1.10.530.10">
    <property type="match status" value="1"/>
</dbReference>
<dbReference type="EMBL" id="FONG01000004">
    <property type="protein sequence ID" value="SFE62578.1"/>
    <property type="molecule type" value="Genomic_DNA"/>
</dbReference>
<feature type="chain" id="PRO_5011623871" evidence="4">
    <location>
        <begin position="42"/>
        <end position="434"/>
    </location>
</feature>
<dbReference type="Gene3D" id="2.70.70.10">
    <property type="entry name" value="Glucose Permease (Domain IIA)"/>
    <property type="match status" value="1"/>
</dbReference>
<evidence type="ECO:0000256" key="2">
    <source>
        <dbReference type="ARBA" id="ARBA00022801"/>
    </source>
</evidence>
<dbReference type="Pfam" id="PF01476">
    <property type="entry name" value="LysM"/>
    <property type="match status" value="1"/>
</dbReference>
<feature type="compositionally biased region" description="Low complexity" evidence="3">
    <location>
        <begin position="256"/>
        <end position="275"/>
    </location>
</feature>
<feature type="region of interest" description="Disordered" evidence="3">
    <location>
        <begin position="387"/>
        <end position="406"/>
    </location>
</feature>
<name>A0A1I2C327_9ACTN</name>
<sequence length="434" mass="45533">MPLRGRHRRYRPSRVSQASLTVTAGGAGLALPLIGLSSAHAASESTWDKVANCESSGNWQINTGNGYYGGLQFTSSTWKSFGGTAYASRADLATKNQQIAVAEKVLRSQGPGAWPVCSVRAGLTRTAASASHKVEVPPAKVRTVSDHAKKTPAKAPAKTQAKAASQTARKTVRPAQSHPKQAPGKDRYTVVSGDTLSGIADEHHVGGGWPRLYADNRSVVGDDPDLIFPGQRLDLHTPVAEPQHKTGPGARATTHPKAQPKAAPKAAPKKSAAPAGTKTLDRTVKHTSTPHHTTAPVHHSSSYTLPVHAPIGTPYHASGSSWASGYHTGVDFLVGTGTSVKSVADGTVVTAGWGGSYGYQVVIRHADGDYSQYGHLSQISVKAGQKVNSGQRIGRSGSTGNATGPHLHFEIRTGPDYGDDIDPLHYLRAHGVSV</sequence>
<dbReference type="Proteomes" id="UP000199323">
    <property type="component" value="Unassembled WGS sequence"/>
</dbReference>
<reference evidence="7" key="1">
    <citation type="submission" date="2016-10" db="EMBL/GenBank/DDBJ databases">
        <authorList>
            <person name="Varghese N."/>
            <person name="Submissions S."/>
        </authorList>
    </citation>
    <scope>NUCLEOTIDE SEQUENCE [LARGE SCALE GENOMIC DNA]</scope>
    <source>
        <strain evidence="7">CGMCC 4.3510</strain>
    </source>
</reference>
<dbReference type="CDD" id="cd12797">
    <property type="entry name" value="M23_peptidase"/>
    <property type="match status" value="1"/>
</dbReference>
<dbReference type="OrthoDB" id="5244067at2"/>
<dbReference type="Gene3D" id="3.10.350.10">
    <property type="entry name" value="LysM domain"/>
    <property type="match status" value="1"/>
</dbReference>
<dbReference type="AlphaFoldDB" id="A0A1I2C327"/>
<proteinExistence type="inferred from homology"/>
<evidence type="ECO:0000313" key="7">
    <source>
        <dbReference type="Proteomes" id="UP000199323"/>
    </source>
</evidence>
<dbReference type="FunFam" id="2.70.70.10:FF:000013">
    <property type="entry name" value="Peptidase family M23"/>
    <property type="match status" value="1"/>
</dbReference>
<evidence type="ECO:0000259" key="5">
    <source>
        <dbReference type="PROSITE" id="PS51782"/>
    </source>
</evidence>
<dbReference type="CDD" id="cd13925">
    <property type="entry name" value="RPF"/>
    <property type="match status" value="1"/>
</dbReference>
<dbReference type="InterPro" id="IPR023346">
    <property type="entry name" value="Lysozyme-like_dom_sf"/>
</dbReference>
<keyword evidence="4" id="KW-0732">Signal</keyword>
<dbReference type="PANTHER" id="PTHR21666:SF270">
    <property type="entry name" value="MUREIN HYDROLASE ACTIVATOR ENVC"/>
    <property type="match status" value="1"/>
</dbReference>
<evidence type="ECO:0000256" key="3">
    <source>
        <dbReference type="SAM" id="MobiDB-lite"/>
    </source>
</evidence>
<gene>
    <name evidence="6" type="ORF">SAMN05216251_104117</name>
</gene>
<dbReference type="RefSeq" id="WP_093712814.1">
    <property type="nucleotide sequence ID" value="NZ_FONG01000004.1"/>
</dbReference>
<keyword evidence="7" id="KW-1185">Reference proteome</keyword>
<dbReference type="InterPro" id="IPR011055">
    <property type="entry name" value="Dup_hybrid_motif"/>
</dbReference>
<dbReference type="SMART" id="SM00257">
    <property type="entry name" value="LysM"/>
    <property type="match status" value="1"/>
</dbReference>
<dbReference type="InterPro" id="IPR018392">
    <property type="entry name" value="LysM"/>
</dbReference>
<dbReference type="GO" id="GO:0004222">
    <property type="term" value="F:metalloendopeptidase activity"/>
    <property type="evidence" value="ECO:0007669"/>
    <property type="project" value="TreeGrafter"/>
</dbReference>
<dbReference type="InterPro" id="IPR036779">
    <property type="entry name" value="LysM_dom_sf"/>
</dbReference>
<evidence type="ECO:0000256" key="4">
    <source>
        <dbReference type="SAM" id="SignalP"/>
    </source>
</evidence>
<evidence type="ECO:0000313" key="6">
    <source>
        <dbReference type="EMBL" id="SFE62578.1"/>
    </source>
</evidence>
<dbReference type="SMR" id="A0A1I2C327"/>
<protein>
    <submittedName>
        <fullName evidence="6">LysM domain-containing protein</fullName>
    </submittedName>
</protein>
<organism evidence="6 7">
    <name type="scientific">Actinacidiphila alni</name>
    <dbReference type="NCBI Taxonomy" id="380248"/>
    <lineage>
        <taxon>Bacteria</taxon>
        <taxon>Bacillati</taxon>
        <taxon>Actinomycetota</taxon>
        <taxon>Actinomycetes</taxon>
        <taxon>Kitasatosporales</taxon>
        <taxon>Streptomycetaceae</taxon>
        <taxon>Actinacidiphila</taxon>
    </lineage>
</organism>
<dbReference type="SUPFAM" id="SSF51261">
    <property type="entry name" value="Duplicated hybrid motif"/>
    <property type="match status" value="1"/>
</dbReference>
<feature type="domain" description="LysM" evidence="5">
    <location>
        <begin position="186"/>
        <end position="235"/>
    </location>
</feature>
<dbReference type="Pfam" id="PF01551">
    <property type="entry name" value="Peptidase_M23"/>
    <property type="match status" value="1"/>
</dbReference>
<dbReference type="InterPro" id="IPR050570">
    <property type="entry name" value="Cell_wall_metabolism_enzyme"/>
</dbReference>
<dbReference type="PROSITE" id="PS51782">
    <property type="entry name" value="LYSM"/>
    <property type="match status" value="1"/>
</dbReference>
<feature type="compositionally biased region" description="Low complexity" evidence="3">
    <location>
        <begin position="153"/>
        <end position="169"/>
    </location>
</feature>
<evidence type="ECO:0000256" key="1">
    <source>
        <dbReference type="ARBA" id="ARBA00010830"/>
    </source>
</evidence>
<dbReference type="InterPro" id="IPR010618">
    <property type="entry name" value="RPF"/>
</dbReference>